<keyword evidence="2" id="KW-0547">Nucleotide-binding</keyword>
<name>A0A269ZC54_9MICO</name>
<dbReference type="PROSITE" id="PS50893">
    <property type="entry name" value="ABC_TRANSPORTER_2"/>
    <property type="match status" value="1"/>
</dbReference>
<evidence type="ECO:0000313" key="7">
    <source>
        <dbReference type="Proteomes" id="UP000216867"/>
    </source>
</evidence>
<dbReference type="SMART" id="SM00382">
    <property type="entry name" value="AAA"/>
    <property type="match status" value="1"/>
</dbReference>
<evidence type="ECO:0000256" key="3">
    <source>
        <dbReference type="ARBA" id="ARBA00022840"/>
    </source>
</evidence>
<dbReference type="PROSITE" id="PS00211">
    <property type="entry name" value="ABC_TRANSPORTER_1"/>
    <property type="match status" value="1"/>
</dbReference>
<evidence type="ECO:0000259" key="5">
    <source>
        <dbReference type="PROSITE" id="PS50893"/>
    </source>
</evidence>
<dbReference type="AlphaFoldDB" id="A0A269ZC54"/>
<proteinExistence type="predicted"/>
<dbReference type="GO" id="GO:0005524">
    <property type="term" value="F:ATP binding"/>
    <property type="evidence" value="ECO:0007669"/>
    <property type="project" value="UniProtKB-KW"/>
</dbReference>
<protein>
    <submittedName>
        <fullName evidence="6">ABC transporter ATP-binding protein</fullName>
    </submittedName>
</protein>
<evidence type="ECO:0000256" key="4">
    <source>
        <dbReference type="SAM" id="MobiDB-lite"/>
    </source>
</evidence>
<reference evidence="6 7" key="1">
    <citation type="submission" date="2017-04" db="EMBL/GenBank/DDBJ databases">
        <title>Kefir bacterial isolates.</title>
        <authorList>
            <person name="Kim Y."/>
            <person name="Blasche S."/>
            <person name="Patil K.R."/>
        </authorList>
    </citation>
    <scope>NUCLEOTIDE SEQUENCE [LARGE SCALE GENOMIC DNA]</scope>
    <source>
        <strain evidence="6 7">OG2</strain>
    </source>
</reference>
<keyword evidence="1" id="KW-0813">Transport</keyword>
<organism evidence="6 7">
    <name type="scientific">Brevibacterium casei</name>
    <dbReference type="NCBI Taxonomy" id="33889"/>
    <lineage>
        <taxon>Bacteria</taxon>
        <taxon>Bacillati</taxon>
        <taxon>Actinomycetota</taxon>
        <taxon>Actinomycetes</taxon>
        <taxon>Micrococcales</taxon>
        <taxon>Brevibacteriaceae</taxon>
        <taxon>Brevibacterium</taxon>
    </lineage>
</organism>
<dbReference type="InterPro" id="IPR017871">
    <property type="entry name" value="ABC_transporter-like_CS"/>
</dbReference>
<dbReference type="InterPro" id="IPR027417">
    <property type="entry name" value="P-loop_NTPase"/>
</dbReference>
<dbReference type="GO" id="GO:0016887">
    <property type="term" value="F:ATP hydrolysis activity"/>
    <property type="evidence" value="ECO:0007669"/>
    <property type="project" value="InterPro"/>
</dbReference>
<dbReference type="SUPFAM" id="SSF52540">
    <property type="entry name" value="P-loop containing nucleoside triphosphate hydrolases"/>
    <property type="match status" value="1"/>
</dbReference>
<evidence type="ECO:0000256" key="1">
    <source>
        <dbReference type="ARBA" id="ARBA00022448"/>
    </source>
</evidence>
<accession>A0A269ZC54</accession>
<dbReference type="InterPro" id="IPR050153">
    <property type="entry name" value="Metal_Ion_Import_ABC"/>
</dbReference>
<comment type="caution">
    <text evidence="6">The sequence shown here is derived from an EMBL/GenBank/DDBJ whole genome shotgun (WGS) entry which is preliminary data.</text>
</comment>
<dbReference type="InterPro" id="IPR003593">
    <property type="entry name" value="AAA+_ATPase"/>
</dbReference>
<dbReference type="InterPro" id="IPR003439">
    <property type="entry name" value="ABC_transporter-like_ATP-bd"/>
</dbReference>
<feature type="compositionally biased region" description="Polar residues" evidence="4">
    <location>
        <begin position="1"/>
        <end position="13"/>
    </location>
</feature>
<dbReference type="EMBL" id="NCWY01000007">
    <property type="protein sequence ID" value="PAK95397.1"/>
    <property type="molecule type" value="Genomic_DNA"/>
</dbReference>
<feature type="region of interest" description="Disordered" evidence="4">
    <location>
        <begin position="1"/>
        <end position="33"/>
    </location>
</feature>
<dbReference type="Proteomes" id="UP000216867">
    <property type="component" value="Unassembled WGS sequence"/>
</dbReference>
<dbReference type="PANTHER" id="PTHR42734">
    <property type="entry name" value="METAL TRANSPORT SYSTEM ATP-BINDING PROTEIN TM_0124-RELATED"/>
    <property type="match status" value="1"/>
</dbReference>
<dbReference type="Pfam" id="PF00005">
    <property type="entry name" value="ABC_tran"/>
    <property type="match status" value="1"/>
</dbReference>
<gene>
    <name evidence="6" type="ORF">B8X04_08930</name>
</gene>
<sequence>MMTGDSATVTRTRPTADAGQASRSLHGGGPTPAISLHDAELRFGDRVLWHDLNLAVAPGEFLAVLGPNGTGKTSLLKVLLGEHGLYRGTAEIDGHRVHSGNPAIGYIPQQRGIDPHTPMRGRDIVRMGIDGYRWGPGWPSRKRRRHVDELLASVGAGNYADAPAGTLSGGELQRLRVAQALASNPSVLLCDEPLLSLDMHHQQVVAGLIDEQRRARDAAVLFVTHEINPILPYVDRILYIVGGHFLIGTPAEVMTSESLTRLYGSPVEVVRVGGRLIVVGGEDECTDHHVHHRGDVHADAPAVTETERGSI</sequence>
<keyword evidence="3 6" id="KW-0067">ATP-binding</keyword>
<evidence type="ECO:0000256" key="2">
    <source>
        <dbReference type="ARBA" id="ARBA00022741"/>
    </source>
</evidence>
<feature type="domain" description="ABC transporter" evidence="5">
    <location>
        <begin position="34"/>
        <end position="267"/>
    </location>
</feature>
<evidence type="ECO:0000313" key="6">
    <source>
        <dbReference type="EMBL" id="PAK95397.1"/>
    </source>
</evidence>
<dbReference type="CDD" id="cd03235">
    <property type="entry name" value="ABC_Metallic_Cations"/>
    <property type="match status" value="1"/>
</dbReference>
<dbReference type="RefSeq" id="WP_095376038.1">
    <property type="nucleotide sequence ID" value="NZ_NCWY01000007.1"/>
</dbReference>
<dbReference type="Gene3D" id="3.40.50.300">
    <property type="entry name" value="P-loop containing nucleotide triphosphate hydrolases"/>
    <property type="match status" value="1"/>
</dbReference>